<comment type="catalytic activity">
    <reaction evidence="7">
        <text>a beta-D-galactosyl-(1&lt;-&gt;1')-N-acylsphing-4-enine + H2O = an N-acylsphing-4-enine + D-galactose</text>
        <dbReference type="Rhea" id="RHEA:14297"/>
        <dbReference type="ChEBI" id="CHEBI:4139"/>
        <dbReference type="ChEBI" id="CHEBI:15377"/>
        <dbReference type="ChEBI" id="CHEBI:18390"/>
        <dbReference type="ChEBI" id="CHEBI:52639"/>
        <dbReference type="EC" id="3.2.1.46"/>
    </reaction>
    <physiologicalReaction direction="left-to-right" evidence="7">
        <dbReference type="Rhea" id="RHEA:14298"/>
    </physiologicalReaction>
</comment>
<dbReference type="EC" id="3.2.1.21" evidence="3"/>
<organism evidence="19 20">
    <name type="scientific">Chironomus riparius</name>
    <dbReference type="NCBI Taxonomy" id="315576"/>
    <lineage>
        <taxon>Eukaryota</taxon>
        <taxon>Metazoa</taxon>
        <taxon>Ecdysozoa</taxon>
        <taxon>Arthropoda</taxon>
        <taxon>Hexapoda</taxon>
        <taxon>Insecta</taxon>
        <taxon>Pterygota</taxon>
        <taxon>Neoptera</taxon>
        <taxon>Endopterygota</taxon>
        <taxon>Diptera</taxon>
        <taxon>Nematocera</taxon>
        <taxon>Chironomoidea</taxon>
        <taxon>Chironomidae</taxon>
        <taxon>Chironominae</taxon>
        <taxon>Chironomus</taxon>
    </lineage>
</organism>
<dbReference type="InterPro" id="IPR017853">
    <property type="entry name" value="GH"/>
</dbReference>
<comment type="catalytic activity">
    <reaction evidence="11">
        <text>beta-D-glucosyl-(1&lt;-&gt;1)-N-octadecanoylsphing-4-enine + H2O = N-octadecanoylsphing-4-enine + D-glucose</text>
        <dbReference type="Rhea" id="RHEA:59284"/>
        <dbReference type="ChEBI" id="CHEBI:4167"/>
        <dbReference type="ChEBI" id="CHEBI:15377"/>
        <dbReference type="ChEBI" id="CHEBI:72961"/>
        <dbReference type="ChEBI" id="CHEBI:84719"/>
    </reaction>
    <physiologicalReaction direction="left-to-right" evidence="11">
        <dbReference type="Rhea" id="RHEA:59285"/>
    </physiologicalReaction>
</comment>
<dbReference type="PRINTS" id="PR00131">
    <property type="entry name" value="GLHYDRLASE1"/>
</dbReference>
<comment type="catalytic activity">
    <reaction evidence="10">
        <text>a beta-D-xylosyl-(1&lt;-&gt;1')-N-acylsphing-4-enine + cholesterol = cholesteryl 3-beta-D-xyloside + an N-acylsphing-4-enine</text>
        <dbReference type="Rhea" id="RHEA:70239"/>
        <dbReference type="ChEBI" id="CHEBI:16113"/>
        <dbReference type="ChEBI" id="CHEBI:52639"/>
        <dbReference type="ChEBI" id="CHEBI:189067"/>
        <dbReference type="ChEBI" id="CHEBI:189068"/>
    </reaction>
    <physiologicalReaction direction="left-to-right" evidence="10">
        <dbReference type="Rhea" id="RHEA:70240"/>
    </physiologicalReaction>
    <physiologicalReaction direction="right-to-left" evidence="10">
        <dbReference type="Rhea" id="RHEA:70241"/>
    </physiologicalReaction>
</comment>
<dbReference type="SUPFAM" id="SSF51445">
    <property type="entry name" value="(Trans)glycosidases"/>
    <property type="match status" value="1"/>
</dbReference>
<sequence length="504" mass="57697">MGNIKFGVLLFLSACSFINAETFTFPNSFIFGAATASYQIEGAWNVDGKLPSIWDTATHRQPSNDVFDGLTGDEAALSYYYWQKDIEALKNANLTMYRFSIAWTRVLTKNQQVNQKGIDYYNTLINDLIAEGITPMVTLYHWDLPQYLQDIGGWMNSEIVKYYEVYADLVFKSFGDRVKIFITFNEPSVFCDHGHNYAEHAPHIWTYDSVGGILCSHHVLLSHARAYRLYQEKYLAAQNGKVGICLNTGFSYRGNGSVPQDTVERAIQFYFGRYTNPIFSETGDYPQVMRDAIDQKSKQQGRSFSRLPTFTAEEVQMLKGSADFLALNYYSSGMVYPISFDPTIDPVHHDSEVAGFSDPDWKVARSSWLYQVPQGLYDLLNWIRTKYNNPDVYISENGWSDAPLTIEDHDRIEYMRLHLAAISKAITDGCNVLGITVWSLVDNFEWMRGYDERFGIYAIDLNDPDRNRTPKKSVSYLRNVTNSRTVEAENDEIFVVKVYPMPAE</sequence>
<evidence type="ECO:0000256" key="7">
    <source>
        <dbReference type="ARBA" id="ARBA00033698"/>
    </source>
</evidence>
<feature type="chain" id="PRO_5040275917" description="Cytosolic beta-glucosidase" evidence="18">
    <location>
        <begin position="21"/>
        <end position="504"/>
    </location>
</feature>
<evidence type="ECO:0000256" key="15">
    <source>
        <dbReference type="ARBA" id="ARBA00079026"/>
    </source>
</evidence>
<dbReference type="InterPro" id="IPR001360">
    <property type="entry name" value="Glyco_hydro_1"/>
</dbReference>
<dbReference type="Pfam" id="PF00232">
    <property type="entry name" value="Glyco_hydro_1"/>
    <property type="match status" value="1"/>
</dbReference>
<dbReference type="PROSITE" id="PS00653">
    <property type="entry name" value="GLYCOSYL_HYDROL_F1_2"/>
    <property type="match status" value="1"/>
</dbReference>
<evidence type="ECO:0000256" key="18">
    <source>
        <dbReference type="SAM" id="SignalP"/>
    </source>
</evidence>
<evidence type="ECO:0000256" key="13">
    <source>
        <dbReference type="ARBA" id="ARBA00060858"/>
    </source>
</evidence>
<reference evidence="19" key="2">
    <citation type="submission" date="2022-10" db="EMBL/GenBank/DDBJ databases">
        <authorList>
            <consortium name="ENA_rothamsted_submissions"/>
            <consortium name="culmorum"/>
            <person name="King R."/>
        </authorList>
    </citation>
    <scope>NUCLEOTIDE SEQUENCE</scope>
</reference>
<accession>A0A9N9RX62</accession>
<dbReference type="GO" id="GO:0016052">
    <property type="term" value="P:carbohydrate catabolic process"/>
    <property type="evidence" value="ECO:0007669"/>
    <property type="project" value="UniProtKB-ARBA"/>
</dbReference>
<evidence type="ECO:0000256" key="9">
    <source>
        <dbReference type="ARBA" id="ARBA00050809"/>
    </source>
</evidence>
<dbReference type="Proteomes" id="UP001153620">
    <property type="component" value="Chromosome 3"/>
</dbReference>
<comment type="catalytic activity">
    <reaction evidence="12">
        <text>beta-D-glucosyl-(1&lt;-&gt;1)-sphing-4-enine + H2O = sphing-4-enine + D-glucose</text>
        <dbReference type="Rhea" id="RHEA:59288"/>
        <dbReference type="ChEBI" id="CHEBI:4167"/>
        <dbReference type="ChEBI" id="CHEBI:15377"/>
        <dbReference type="ChEBI" id="CHEBI:57756"/>
        <dbReference type="ChEBI" id="CHEBI:83992"/>
    </reaction>
    <physiologicalReaction direction="left-to-right" evidence="12">
        <dbReference type="Rhea" id="RHEA:59289"/>
    </physiologicalReaction>
</comment>
<evidence type="ECO:0000256" key="14">
    <source>
        <dbReference type="ARBA" id="ARBA00068094"/>
    </source>
</evidence>
<keyword evidence="4 18" id="KW-0732">Signal</keyword>
<evidence type="ECO:0000256" key="5">
    <source>
        <dbReference type="ARBA" id="ARBA00022801"/>
    </source>
</evidence>
<gene>
    <name evidence="19" type="ORF">CHIRRI_LOCUS9752</name>
</gene>
<comment type="catalytic activity">
    <reaction evidence="8">
        <text>beta-D-galactosyl-(1&lt;-&gt;1)-sphing-4-enine + H2O = sphing-4-enine + D-galactose</text>
        <dbReference type="Rhea" id="RHEA:43908"/>
        <dbReference type="ChEBI" id="CHEBI:4139"/>
        <dbReference type="ChEBI" id="CHEBI:15377"/>
        <dbReference type="ChEBI" id="CHEBI:57756"/>
        <dbReference type="ChEBI" id="CHEBI:57934"/>
    </reaction>
    <physiologicalReaction direction="left-to-right" evidence="8">
        <dbReference type="Rhea" id="RHEA:43909"/>
    </physiologicalReaction>
</comment>
<evidence type="ECO:0000256" key="1">
    <source>
        <dbReference type="ARBA" id="ARBA00000448"/>
    </source>
</evidence>
<keyword evidence="5" id="KW-0378">Hydrolase</keyword>
<dbReference type="AlphaFoldDB" id="A0A9N9RX62"/>
<evidence type="ECO:0000256" key="12">
    <source>
        <dbReference type="ARBA" id="ARBA00052085"/>
    </source>
</evidence>
<evidence type="ECO:0000256" key="8">
    <source>
        <dbReference type="ARBA" id="ARBA00048813"/>
    </source>
</evidence>
<dbReference type="GO" id="GO:0008422">
    <property type="term" value="F:beta-glucosidase activity"/>
    <property type="evidence" value="ECO:0007669"/>
    <property type="project" value="UniProtKB-EC"/>
</dbReference>
<proteinExistence type="inferred from homology"/>
<dbReference type="PANTHER" id="PTHR10353">
    <property type="entry name" value="GLYCOSYL HYDROLASE"/>
    <property type="match status" value="1"/>
</dbReference>
<comment type="similarity">
    <text evidence="13">Belongs to the glycosyl hydrolase 1 family. Klotho subfamily.</text>
</comment>
<name>A0A9N9RX62_9DIPT</name>
<keyword evidence="6" id="KW-0326">Glycosidase</keyword>
<evidence type="ECO:0000256" key="17">
    <source>
        <dbReference type="ARBA" id="ARBA00083229"/>
    </source>
</evidence>
<dbReference type="InterPro" id="IPR033132">
    <property type="entry name" value="GH_1_N_CS"/>
</dbReference>
<dbReference type="EC" id="3.2.1.46" evidence="2"/>
<dbReference type="Gene3D" id="3.20.20.80">
    <property type="entry name" value="Glycosidases"/>
    <property type="match status" value="1"/>
</dbReference>
<comment type="catalytic activity">
    <reaction evidence="1">
        <text>Hydrolysis of terminal, non-reducing beta-D-glucosyl residues with release of beta-D-glucose.</text>
        <dbReference type="EC" id="3.2.1.21"/>
    </reaction>
</comment>
<evidence type="ECO:0000313" key="20">
    <source>
        <dbReference type="Proteomes" id="UP001153620"/>
    </source>
</evidence>
<dbReference type="EMBL" id="OU895879">
    <property type="protein sequence ID" value="CAG9806898.1"/>
    <property type="molecule type" value="Genomic_DNA"/>
</dbReference>
<evidence type="ECO:0000256" key="10">
    <source>
        <dbReference type="ARBA" id="ARBA00051414"/>
    </source>
</evidence>
<protein>
    <recommendedName>
        <fullName evidence="14">Cytosolic beta-glucosidase</fullName>
        <ecNumber evidence="3">3.2.1.21</ecNumber>
        <ecNumber evidence="2">3.2.1.46</ecNumber>
    </recommendedName>
    <alternativeName>
        <fullName evidence="15">Cytosolic galactosylceramidase</fullName>
    </alternativeName>
    <alternativeName>
        <fullName evidence="17">Cytosolic glucosylceramidase</fullName>
    </alternativeName>
    <alternativeName>
        <fullName evidence="16">Cytosolic glycosylceramidase</fullName>
    </alternativeName>
</protein>
<dbReference type="GO" id="GO:0004336">
    <property type="term" value="F:galactosylceramidase activity"/>
    <property type="evidence" value="ECO:0007669"/>
    <property type="project" value="UniProtKB-EC"/>
</dbReference>
<comment type="catalytic activity">
    <reaction evidence="9">
        <text>beta-D-galactosyl-(1&lt;-&gt;1')-N-octadecanoylsphing-4-enine + H2O = N-octadecanoylsphing-4-enine + D-galactose</text>
        <dbReference type="Rhea" id="RHEA:59292"/>
        <dbReference type="ChEBI" id="CHEBI:4139"/>
        <dbReference type="ChEBI" id="CHEBI:15377"/>
        <dbReference type="ChEBI" id="CHEBI:72961"/>
        <dbReference type="ChEBI" id="CHEBI:84720"/>
    </reaction>
    <physiologicalReaction direction="left-to-right" evidence="9">
        <dbReference type="Rhea" id="RHEA:59293"/>
    </physiologicalReaction>
</comment>
<evidence type="ECO:0000256" key="11">
    <source>
        <dbReference type="ARBA" id="ARBA00051666"/>
    </source>
</evidence>
<reference evidence="19" key="1">
    <citation type="submission" date="2022-01" db="EMBL/GenBank/DDBJ databases">
        <authorList>
            <person name="King R."/>
        </authorList>
    </citation>
    <scope>NUCLEOTIDE SEQUENCE</scope>
</reference>
<evidence type="ECO:0000256" key="16">
    <source>
        <dbReference type="ARBA" id="ARBA00081896"/>
    </source>
</evidence>
<evidence type="ECO:0000256" key="2">
    <source>
        <dbReference type="ARBA" id="ARBA00012657"/>
    </source>
</evidence>
<dbReference type="OrthoDB" id="65569at2759"/>
<dbReference type="PANTHER" id="PTHR10353:SF36">
    <property type="entry name" value="LP05116P"/>
    <property type="match status" value="1"/>
</dbReference>
<evidence type="ECO:0000313" key="19">
    <source>
        <dbReference type="EMBL" id="CAG9806898.1"/>
    </source>
</evidence>
<keyword evidence="20" id="KW-1185">Reference proteome</keyword>
<evidence type="ECO:0000256" key="3">
    <source>
        <dbReference type="ARBA" id="ARBA00012744"/>
    </source>
</evidence>
<dbReference type="FunFam" id="3.20.20.80:FF:000011">
    <property type="entry name" value="Cytosolic beta-glucosidase"/>
    <property type="match status" value="1"/>
</dbReference>
<feature type="signal peptide" evidence="18">
    <location>
        <begin position="1"/>
        <end position="20"/>
    </location>
</feature>
<evidence type="ECO:0000256" key="6">
    <source>
        <dbReference type="ARBA" id="ARBA00023295"/>
    </source>
</evidence>
<evidence type="ECO:0000256" key="4">
    <source>
        <dbReference type="ARBA" id="ARBA00022729"/>
    </source>
</evidence>